<dbReference type="AlphaFoldDB" id="A0A1I2U6R7"/>
<dbReference type="PANTHER" id="PTHR42693:SF33">
    <property type="entry name" value="ARYLSULFATASE"/>
    <property type="match status" value="1"/>
</dbReference>
<feature type="region of interest" description="Disordered" evidence="2">
    <location>
        <begin position="377"/>
        <end position="396"/>
    </location>
</feature>
<dbReference type="RefSeq" id="WP_092893117.1">
    <property type="nucleotide sequence ID" value="NZ_FOOQ01000003.1"/>
</dbReference>
<reference evidence="5" key="1">
    <citation type="submission" date="2016-10" db="EMBL/GenBank/DDBJ databases">
        <authorList>
            <person name="Varghese N."/>
            <person name="Submissions S."/>
        </authorList>
    </citation>
    <scope>NUCLEOTIDE SEQUENCE [LARGE SCALE GENOMIC DNA]</scope>
    <source>
        <strain evidence="5">CGMCC 1.7739</strain>
    </source>
</reference>
<proteinExistence type="inferred from homology"/>
<dbReference type="STRING" id="553467.SAMN04488063_2724"/>
<dbReference type="GO" id="GO:0004065">
    <property type="term" value="F:arylsulfatase activity"/>
    <property type="evidence" value="ECO:0007669"/>
    <property type="project" value="TreeGrafter"/>
</dbReference>
<dbReference type="EMBL" id="FOOQ01000003">
    <property type="protein sequence ID" value="SFG70536.1"/>
    <property type="molecule type" value="Genomic_DNA"/>
</dbReference>
<dbReference type="InterPro" id="IPR017850">
    <property type="entry name" value="Alkaline_phosphatase_core_sf"/>
</dbReference>
<evidence type="ECO:0000256" key="1">
    <source>
        <dbReference type="ARBA" id="ARBA00008779"/>
    </source>
</evidence>
<protein>
    <submittedName>
        <fullName evidence="4">Arylsulfatase A</fullName>
    </submittedName>
</protein>
<evidence type="ECO:0000256" key="2">
    <source>
        <dbReference type="SAM" id="MobiDB-lite"/>
    </source>
</evidence>
<evidence type="ECO:0000259" key="3">
    <source>
        <dbReference type="Pfam" id="PF00884"/>
    </source>
</evidence>
<organism evidence="4 5">
    <name type="scientific">Halopelagius inordinatus</name>
    <dbReference type="NCBI Taxonomy" id="553467"/>
    <lineage>
        <taxon>Archaea</taxon>
        <taxon>Methanobacteriati</taxon>
        <taxon>Methanobacteriota</taxon>
        <taxon>Stenosarchaea group</taxon>
        <taxon>Halobacteria</taxon>
        <taxon>Halobacteriales</taxon>
        <taxon>Haloferacaceae</taxon>
    </lineage>
</organism>
<feature type="region of interest" description="Disordered" evidence="2">
    <location>
        <begin position="416"/>
        <end position="436"/>
    </location>
</feature>
<dbReference type="OrthoDB" id="3164at2157"/>
<feature type="domain" description="Sulfatase N-terminal" evidence="3">
    <location>
        <begin position="3"/>
        <end position="323"/>
    </location>
</feature>
<comment type="similarity">
    <text evidence="1">Belongs to the sulfatase family.</text>
</comment>
<gene>
    <name evidence="4" type="ORF">SAMN04488063_2724</name>
</gene>
<dbReference type="Proteomes" id="UP000198876">
    <property type="component" value="Unassembled WGS sequence"/>
</dbReference>
<dbReference type="Gene3D" id="3.40.720.10">
    <property type="entry name" value="Alkaline Phosphatase, subunit A"/>
    <property type="match status" value="1"/>
</dbReference>
<name>A0A1I2U6R7_9EURY</name>
<dbReference type="InterPro" id="IPR000917">
    <property type="entry name" value="Sulfatase_N"/>
</dbReference>
<dbReference type="Pfam" id="PF00884">
    <property type="entry name" value="Sulfatase"/>
    <property type="match status" value="1"/>
</dbReference>
<accession>A0A1I2U6R7</accession>
<dbReference type="SUPFAM" id="SSF53649">
    <property type="entry name" value="Alkaline phosphatase-like"/>
    <property type="match status" value="1"/>
</dbReference>
<evidence type="ECO:0000313" key="5">
    <source>
        <dbReference type="Proteomes" id="UP000198876"/>
    </source>
</evidence>
<keyword evidence="5" id="KW-1185">Reference proteome</keyword>
<dbReference type="InterPro" id="IPR050738">
    <property type="entry name" value="Sulfatase"/>
</dbReference>
<evidence type="ECO:0000313" key="4">
    <source>
        <dbReference type="EMBL" id="SFG70536.1"/>
    </source>
</evidence>
<feature type="compositionally biased region" description="Basic and acidic residues" evidence="2">
    <location>
        <begin position="377"/>
        <end position="394"/>
    </location>
</feature>
<sequence length="436" mass="47261">MDVVLITAAAARHDYVFDGDGRVIESLPALSTLASDSAAFSRAYSGAPTSKATMRVLLSGTHATDRNTAELPTLLDRFEDAGYATAAFHGNPGNEELASHGFTVPDVESRENGVSDRFRRAVGRRIADDTTLSGALEATNRTLGSSFGVNIASSSFVPGEVVTDRALEWMDQTDGPRFLWVHYGDALPPHQPRPETESESLTSRRATRLTHTCQHDSDELTEEDEADLKRLYRGELQYVDGCIGTLLEGIDSRLGRRERTVAFAGTNGCALGDRGGWYDRGRSLFDECVRVPVFVDGPTCATGEYDFAVSAVDVLPTLVGAAGRDPPTVGAGSDLGSLTDRRVTERQVFARSMDDPGEVMVCNGRWKLLRQQPDGRERLYDRSQGVDEGRDRSGENLPVHRALGHALDCFVESGGLRDRSSFGGGSSPEAIRQSSR</sequence>
<dbReference type="PANTHER" id="PTHR42693">
    <property type="entry name" value="ARYLSULFATASE FAMILY MEMBER"/>
    <property type="match status" value="1"/>
</dbReference>